<dbReference type="InterPro" id="IPR010207">
    <property type="entry name" value="Elect_transpt_cplx_RnfB/RsxB"/>
</dbReference>
<keyword evidence="11 12" id="KW-0472">Membrane</keyword>
<evidence type="ECO:0000256" key="3">
    <source>
        <dbReference type="ARBA" id="ARBA00022485"/>
    </source>
</evidence>
<comment type="function">
    <text evidence="12">Part of a membrane-bound complex that couples electron transfer with translocation of ions across the membrane.</text>
</comment>
<evidence type="ECO:0000259" key="15">
    <source>
        <dbReference type="PROSITE" id="PS51656"/>
    </source>
</evidence>
<evidence type="ECO:0000256" key="12">
    <source>
        <dbReference type="HAMAP-Rule" id="MF_00463"/>
    </source>
</evidence>
<feature type="region of interest" description="Hydrophobic" evidence="12">
    <location>
        <begin position="1"/>
        <end position="26"/>
    </location>
</feature>
<comment type="caution">
    <text evidence="12">Lacks conserved residue(s) required for the propagation of feature annotation.</text>
</comment>
<dbReference type="Proteomes" id="UP000294368">
    <property type="component" value="Chromosome"/>
</dbReference>
<comment type="subunit">
    <text evidence="12">The complex is composed of six subunits: RnfA, RnfB, RnfC, RnfD, RnfE and RnfG.</text>
</comment>
<keyword evidence="7 12" id="KW-1278">Translocase</keyword>
<feature type="domain" description="4Fe-4S ferredoxin-type" evidence="14">
    <location>
        <begin position="107"/>
        <end position="136"/>
    </location>
</feature>
<feature type="binding site" evidence="12 13">
    <location>
        <position position="74"/>
    </location>
    <ligand>
        <name>[4Fe-4S] cluster</name>
        <dbReference type="ChEBI" id="CHEBI:49883"/>
        <label>1</label>
    </ligand>
</feature>
<keyword evidence="9 12" id="KW-0408">Iron</keyword>
<dbReference type="PROSITE" id="PS51656">
    <property type="entry name" value="4FE4S"/>
    <property type="match status" value="1"/>
</dbReference>
<dbReference type="AlphaFoldDB" id="A0A451D916"/>
<dbReference type="GO" id="GO:0051539">
    <property type="term" value="F:4 iron, 4 sulfur cluster binding"/>
    <property type="evidence" value="ECO:0007669"/>
    <property type="project" value="UniProtKB-UniRule"/>
</dbReference>
<feature type="binding site" evidence="12 13">
    <location>
        <position position="52"/>
    </location>
    <ligand>
        <name>[4Fe-4S] cluster</name>
        <dbReference type="ChEBI" id="CHEBI:49883"/>
        <label>1</label>
    </ligand>
</feature>
<feature type="domain" description="4Fe-4S ferredoxin-type" evidence="14">
    <location>
        <begin position="137"/>
        <end position="166"/>
    </location>
</feature>
<feature type="binding site" evidence="12 13">
    <location>
        <position position="49"/>
    </location>
    <ligand>
        <name>[4Fe-4S] cluster</name>
        <dbReference type="ChEBI" id="CHEBI:49883"/>
        <label>1</label>
    </ligand>
</feature>
<feature type="binding site" evidence="12 13">
    <location>
        <position position="156"/>
    </location>
    <ligand>
        <name>[4Fe-4S] cluster</name>
        <dbReference type="ChEBI" id="CHEBI:49883"/>
        <label>2</label>
    </ligand>
</feature>
<feature type="binding site" evidence="12 13">
    <location>
        <position position="116"/>
    </location>
    <ligand>
        <name>[4Fe-4S] cluster</name>
        <dbReference type="ChEBI" id="CHEBI:49883"/>
        <label>2</label>
    </ligand>
</feature>
<evidence type="ECO:0000256" key="8">
    <source>
        <dbReference type="ARBA" id="ARBA00022982"/>
    </source>
</evidence>
<dbReference type="NCBIfam" id="NF003475">
    <property type="entry name" value="PRK05113.1"/>
    <property type="match status" value="1"/>
</dbReference>
<evidence type="ECO:0000256" key="7">
    <source>
        <dbReference type="ARBA" id="ARBA00022967"/>
    </source>
</evidence>
<evidence type="ECO:0000256" key="13">
    <source>
        <dbReference type="PIRSR" id="PIRSR005784-1"/>
    </source>
</evidence>
<feature type="binding site" evidence="12 13">
    <location>
        <position position="152"/>
    </location>
    <ligand>
        <name>[4Fe-4S] cluster</name>
        <dbReference type="ChEBI" id="CHEBI:49883"/>
        <label>3</label>
    </ligand>
</feature>
<keyword evidence="2 12" id="KW-1003">Cell membrane</keyword>
<evidence type="ECO:0000313" key="16">
    <source>
        <dbReference type="EMBL" id="VFP82789.1"/>
    </source>
</evidence>
<gene>
    <name evidence="16" type="primary">rsxB</name>
    <name evidence="12" type="synonym">rnfB</name>
    <name evidence="16" type="ORF">ERCIKOCA2762_036</name>
</gene>
<dbReference type="Gene3D" id="3.30.70.20">
    <property type="match status" value="1"/>
</dbReference>
<feature type="binding site" evidence="12 13">
    <location>
        <position position="146"/>
    </location>
    <ligand>
        <name>[4Fe-4S] cluster</name>
        <dbReference type="ChEBI" id="CHEBI:49883"/>
        <label>3</label>
    </ligand>
</feature>
<dbReference type="GO" id="GO:0046872">
    <property type="term" value="F:metal ion binding"/>
    <property type="evidence" value="ECO:0007669"/>
    <property type="project" value="UniProtKB-KW"/>
</dbReference>
<evidence type="ECO:0000256" key="4">
    <source>
        <dbReference type="ARBA" id="ARBA00022519"/>
    </source>
</evidence>
<keyword evidence="6 12" id="KW-0677">Repeat</keyword>
<dbReference type="OrthoDB" id="9789936at2"/>
<dbReference type="InterPro" id="IPR017900">
    <property type="entry name" value="4Fe4S_Fe_S_CS"/>
</dbReference>
<dbReference type="GO" id="GO:0005886">
    <property type="term" value="C:plasma membrane"/>
    <property type="evidence" value="ECO:0007669"/>
    <property type="project" value="UniProtKB-SubCell"/>
</dbReference>
<dbReference type="InterPro" id="IPR050294">
    <property type="entry name" value="RnfB_subfamily"/>
</dbReference>
<evidence type="ECO:0000256" key="9">
    <source>
        <dbReference type="ARBA" id="ARBA00023004"/>
    </source>
</evidence>
<feature type="binding site" evidence="12 13">
    <location>
        <position position="122"/>
    </location>
    <ligand>
        <name>[4Fe-4S] cluster</name>
        <dbReference type="ChEBI" id="CHEBI:49883"/>
        <label>2</label>
    </ligand>
</feature>
<dbReference type="PANTHER" id="PTHR42859">
    <property type="entry name" value="OXIDOREDUCTASE"/>
    <property type="match status" value="1"/>
</dbReference>
<feature type="binding site" evidence="12 13">
    <location>
        <position position="119"/>
    </location>
    <ligand>
        <name>[4Fe-4S] cluster</name>
        <dbReference type="ChEBI" id="CHEBI:49883"/>
        <label>2</label>
    </ligand>
</feature>
<dbReference type="GO" id="GO:0016491">
    <property type="term" value="F:oxidoreductase activity"/>
    <property type="evidence" value="ECO:0007669"/>
    <property type="project" value="UniProtKB-KW"/>
</dbReference>
<evidence type="ECO:0000259" key="14">
    <source>
        <dbReference type="PROSITE" id="PS51379"/>
    </source>
</evidence>
<evidence type="ECO:0000256" key="2">
    <source>
        <dbReference type="ARBA" id="ARBA00022475"/>
    </source>
</evidence>
<keyword evidence="16" id="KW-0560">Oxidoreductase</keyword>
<dbReference type="HAMAP" id="MF_00463">
    <property type="entry name" value="RsxB_RnfB"/>
    <property type="match status" value="1"/>
</dbReference>
<dbReference type="InterPro" id="IPR017896">
    <property type="entry name" value="4Fe4S_Fe-S-bd"/>
</dbReference>
<protein>
    <recommendedName>
        <fullName evidence="12">Ion-translocating oxidoreductase complex subunit B</fullName>
        <ecNumber evidence="12">7.-.-.-</ecNumber>
    </recommendedName>
    <alternativeName>
        <fullName evidence="12">Rnf electron transport complex subunit B</fullName>
    </alternativeName>
</protein>
<keyword evidence="5 12" id="KW-0479">Metal-binding</keyword>
<dbReference type="RefSeq" id="WP_157988751.1">
    <property type="nucleotide sequence ID" value="NZ_LR217715.1"/>
</dbReference>
<sequence length="192" mass="20975">MSAIGTAILVLSIISLISGGLLGYASKTFMVKDDLLVDQIDTILPQSQCGQCEYPGCRPYAHAISKKNEMINKCVPGGEHTMLAIAAILNIEPQPLGDTSIRQPKNQIAWIREEYCIGCMKCVHTCPVDAIIGAKRTMHTVVSDICTGCNLCVASCPTHCIEMYVTYTTNISRHMTINNIPVEKMIPVQSRC</sequence>
<dbReference type="EMBL" id="LR217715">
    <property type="protein sequence ID" value="VFP82789.1"/>
    <property type="molecule type" value="Genomic_DNA"/>
</dbReference>
<dbReference type="SUPFAM" id="SSF54862">
    <property type="entry name" value="4Fe-4S ferredoxins"/>
    <property type="match status" value="1"/>
</dbReference>
<dbReference type="InterPro" id="IPR007202">
    <property type="entry name" value="4Fe-4S_dom"/>
</dbReference>
<comment type="cofactor">
    <cofactor evidence="12 13">
        <name>[4Fe-4S] cluster</name>
        <dbReference type="ChEBI" id="CHEBI:49883"/>
    </cofactor>
    <text evidence="12 13">Binds 3 [4Fe-4S] clusters.</text>
</comment>
<keyword evidence="3 12" id="KW-0004">4Fe-4S</keyword>
<dbReference type="PROSITE" id="PS51379">
    <property type="entry name" value="4FE4S_FER_2"/>
    <property type="match status" value="2"/>
</dbReference>
<evidence type="ECO:0000256" key="11">
    <source>
        <dbReference type="ARBA" id="ARBA00023136"/>
    </source>
</evidence>
<dbReference type="EC" id="7.-.-.-" evidence="12"/>
<dbReference type="NCBIfam" id="TIGR01944">
    <property type="entry name" value="rnfB"/>
    <property type="match status" value="1"/>
</dbReference>
<accession>A0A451D916</accession>
<evidence type="ECO:0000256" key="1">
    <source>
        <dbReference type="ARBA" id="ARBA00022448"/>
    </source>
</evidence>
<keyword evidence="8 12" id="KW-0249">Electron transport</keyword>
<dbReference type="GO" id="GO:0009055">
    <property type="term" value="F:electron transfer activity"/>
    <property type="evidence" value="ECO:0007669"/>
    <property type="project" value="InterPro"/>
</dbReference>
<feature type="domain" description="4Fe-4S" evidence="15">
    <location>
        <begin position="32"/>
        <end position="91"/>
    </location>
</feature>
<name>A0A451D916_9GAMM</name>
<dbReference type="PIRSF" id="PIRSF005784">
    <property type="entry name" value="Elect_transpt_RnfB"/>
    <property type="match status" value="1"/>
</dbReference>
<keyword evidence="10 12" id="KW-0411">Iron-sulfur</keyword>
<dbReference type="Pfam" id="PF14697">
    <property type="entry name" value="Fer4_21"/>
    <property type="match status" value="1"/>
</dbReference>
<dbReference type="Gene3D" id="1.10.15.40">
    <property type="entry name" value="Electron transport complex subunit B, putative Fe-S cluster"/>
    <property type="match status" value="1"/>
</dbReference>
<evidence type="ECO:0000256" key="10">
    <source>
        <dbReference type="ARBA" id="ARBA00023014"/>
    </source>
</evidence>
<evidence type="ECO:0000313" key="17">
    <source>
        <dbReference type="Proteomes" id="UP000294368"/>
    </source>
</evidence>
<dbReference type="PROSITE" id="PS00198">
    <property type="entry name" value="4FE4S_FER_1"/>
    <property type="match status" value="1"/>
</dbReference>
<reference evidence="16 17" key="1">
    <citation type="submission" date="2019-02" db="EMBL/GenBank/DDBJ databases">
        <authorList>
            <person name="Manzano-Marin A."/>
            <person name="Manzano-Marin A."/>
        </authorList>
    </citation>
    <scope>NUCLEOTIDE SEQUENCE [LARGE SCALE GENOMIC DNA]</scope>
    <source>
        <strain evidence="16 17">ErCikochiana</strain>
    </source>
</reference>
<feature type="binding site" evidence="12 13">
    <location>
        <position position="149"/>
    </location>
    <ligand>
        <name>[4Fe-4S] cluster</name>
        <dbReference type="ChEBI" id="CHEBI:49883"/>
        <label>3</label>
    </ligand>
</feature>
<dbReference type="InterPro" id="IPR016463">
    <property type="entry name" value="RnfB/RsxB_Proteobac"/>
</dbReference>
<comment type="subcellular location">
    <subcellularLocation>
        <location evidence="12">Cell inner membrane</location>
    </subcellularLocation>
</comment>
<dbReference type="PANTHER" id="PTHR42859:SF3">
    <property type="entry name" value="ION-TRANSLOCATING OXIDOREDUCTASE COMPLEX SUBUNIT B"/>
    <property type="match status" value="1"/>
</dbReference>
<evidence type="ECO:0000256" key="5">
    <source>
        <dbReference type="ARBA" id="ARBA00022723"/>
    </source>
</evidence>
<feature type="binding site" evidence="12 13">
    <location>
        <position position="57"/>
    </location>
    <ligand>
        <name>[4Fe-4S] cluster</name>
        <dbReference type="ChEBI" id="CHEBI:49883"/>
        <label>1</label>
    </ligand>
</feature>
<feature type="binding site" evidence="12 13">
    <location>
        <position position="126"/>
    </location>
    <ligand>
        <name>[4Fe-4S] cluster</name>
        <dbReference type="ChEBI" id="CHEBI:49883"/>
        <label>3</label>
    </ligand>
</feature>
<evidence type="ECO:0000256" key="6">
    <source>
        <dbReference type="ARBA" id="ARBA00022737"/>
    </source>
</evidence>
<keyword evidence="4 12" id="KW-0997">Cell inner membrane</keyword>
<dbReference type="GO" id="GO:0022900">
    <property type="term" value="P:electron transport chain"/>
    <property type="evidence" value="ECO:0007669"/>
    <property type="project" value="UniProtKB-UniRule"/>
</dbReference>
<comment type="similarity">
    <text evidence="12">Belongs to the 4Fe4S bacterial-type ferredoxin family. RnfB subfamily.</text>
</comment>
<keyword evidence="1 12" id="KW-0813">Transport</keyword>
<dbReference type="Pfam" id="PF04060">
    <property type="entry name" value="FeS"/>
    <property type="match status" value="1"/>
</dbReference>
<proteinExistence type="inferred from homology"/>
<organism evidence="16 17">
    <name type="scientific">Candidatus Erwinia haradaeae</name>
    <dbReference type="NCBI Taxonomy" id="1922217"/>
    <lineage>
        <taxon>Bacteria</taxon>
        <taxon>Pseudomonadati</taxon>
        <taxon>Pseudomonadota</taxon>
        <taxon>Gammaproteobacteria</taxon>
        <taxon>Enterobacterales</taxon>
        <taxon>Erwiniaceae</taxon>
        <taxon>Erwinia</taxon>
    </lineage>
</organism>